<dbReference type="AlphaFoldDB" id="A0A0A8L8N2"/>
<dbReference type="SUPFAM" id="SSF50129">
    <property type="entry name" value="GroES-like"/>
    <property type="match status" value="1"/>
</dbReference>
<evidence type="ECO:0000313" key="3">
    <source>
        <dbReference type="Proteomes" id="UP000031516"/>
    </source>
</evidence>
<sequence>MTSLKRSLEPFNVLEETIPGVHQEVKRFKNATEEDLFNSLEYVPQTQKGLVVSSFTEDLKLLTDLPVPQKLQPHEILIKNKYIGLNHVDWKSKKYRFSIYSFPWVNGRESSGIVVKRGERVDEDRFPLGCEVFIASTTYRDLRTSTFQEYTVFDSRLVWRVPERIGLDFASGIGVSLVTAGAALASKRNVKDEPEAKRSLVIWGGSTGVGIFVVQLAKSLGFTQIIAITSKKHESYLVSLGATHIIHRENSHDEIAEKIKKICPNGVAHGVDLISKKTATVLSNILLPESQLVCAAGCPDRDQVRDKTVKLDAINLKAFHEDLEYGQEFVKYTSELFEKNRLKPLSNLKLFKGLDNFCQGIRNGLRELEERGASAEKYVVAM</sequence>
<dbReference type="CDD" id="cd08249">
    <property type="entry name" value="enoyl_reductase_like"/>
    <property type="match status" value="1"/>
</dbReference>
<dbReference type="OrthoDB" id="48317at2759"/>
<comment type="caution">
    <text evidence="2">The sequence shown here is derived from an EMBL/GenBank/DDBJ whole genome shotgun (WGS) entry which is preliminary data.</text>
</comment>
<dbReference type="InterPro" id="IPR013149">
    <property type="entry name" value="ADH-like_C"/>
</dbReference>
<dbReference type="Pfam" id="PF08240">
    <property type="entry name" value="ADH_N"/>
    <property type="match status" value="1"/>
</dbReference>
<dbReference type="SUPFAM" id="SSF51735">
    <property type="entry name" value="NAD(P)-binding Rossmann-fold domains"/>
    <property type="match status" value="1"/>
</dbReference>
<dbReference type="PANTHER" id="PTHR45348:SF2">
    <property type="entry name" value="ZINC-TYPE ALCOHOL DEHYDROGENASE-LIKE PROTEIN C2E1P3.01"/>
    <property type="match status" value="1"/>
</dbReference>
<reference evidence="2 3" key="1">
    <citation type="submission" date="2014-03" db="EMBL/GenBank/DDBJ databases">
        <title>The genome of Kluyveromyces dobzhanskii.</title>
        <authorList>
            <person name="Nystedt B."/>
            <person name="Astrom S."/>
        </authorList>
    </citation>
    <scope>NUCLEOTIDE SEQUENCE [LARGE SCALE GENOMIC DNA]</scope>
    <source>
        <strain evidence="2 3">CBS 2104</strain>
    </source>
</reference>
<dbReference type="InterPro" id="IPR011032">
    <property type="entry name" value="GroES-like_sf"/>
</dbReference>
<dbReference type="InterPro" id="IPR013154">
    <property type="entry name" value="ADH-like_N"/>
</dbReference>
<accession>A0A0A8L8N2</accession>
<evidence type="ECO:0000259" key="1">
    <source>
        <dbReference type="SMART" id="SM00829"/>
    </source>
</evidence>
<name>A0A0A8L8N2_9SACH</name>
<dbReference type="GO" id="GO:0016651">
    <property type="term" value="F:oxidoreductase activity, acting on NAD(P)H"/>
    <property type="evidence" value="ECO:0007669"/>
    <property type="project" value="InterPro"/>
</dbReference>
<feature type="domain" description="Enoyl reductase (ER)" evidence="1">
    <location>
        <begin position="54"/>
        <end position="380"/>
    </location>
</feature>
<dbReference type="EMBL" id="CCBQ010000044">
    <property type="protein sequence ID" value="CDO95234.1"/>
    <property type="molecule type" value="Genomic_DNA"/>
</dbReference>
<proteinExistence type="predicted"/>
<dbReference type="Gene3D" id="3.90.180.10">
    <property type="entry name" value="Medium-chain alcohol dehydrogenases, catalytic domain"/>
    <property type="match status" value="1"/>
</dbReference>
<evidence type="ECO:0000313" key="2">
    <source>
        <dbReference type="EMBL" id="CDO95234.1"/>
    </source>
</evidence>
<keyword evidence="3" id="KW-1185">Reference proteome</keyword>
<dbReference type="InterPro" id="IPR047122">
    <property type="entry name" value="Trans-enoyl_RdTase-like"/>
</dbReference>
<dbReference type="SMART" id="SM00829">
    <property type="entry name" value="PKS_ER"/>
    <property type="match status" value="1"/>
</dbReference>
<gene>
    <name evidence="2" type="ORF">KLDO_g3481</name>
</gene>
<dbReference type="Proteomes" id="UP000031516">
    <property type="component" value="Unassembled WGS sequence"/>
</dbReference>
<protein>
    <submittedName>
        <fullName evidence="2">WGS project CCBQ000000000 data, contig 00272</fullName>
    </submittedName>
</protein>
<dbReference type="PANTHER" id="PTHR45348">
    <property type="entry name" value="HYPOTHETICAL OXIDOREDUCTASE (EUROFUNG)"/>
    <property type="match status" value="1"/>
</dbReference>
<dbReference type="Gene3D" id="3.40.50.720">
    <property type="entry name" value="NAD(P)-binding Rossmann-like Domain"/>
    <property type="match status" value="1"/>
</dbReference>
<dbReference type="Pfam" id="PF00107">
    <property type="entry name" value="ADH_zinc_N"/>
    <property type="match status" value="1"/>
</dbReference>
<dbReference type="InterPro" id="IPR020843">
    <property type="entry name" value="ER"/>
</dbReference>
<dbReference type="InterPro" id="IPR036291">
    <property type="entry name" value="NAD(P)-bd_dom_sf"/>
</dbReference>
<organism evidence="2 3">
    <name type="scientific">Kluyveromyces dobzhanskii CBS 2104</name>
    <dbReference type="NCBI Taxonomy" id="1427455"/>
    <lineage>
        <taxon>Eukaryota</taxon>
        <taxon>Fungi</taxon>
        <taxon>Dikarya</taxon>
        <taxon>Ascomycota</taxon>
        <taxon>Saccharomycotina</taxon>
        <taxon>Saccharomycetes</taxon>
        <taxon>Saccharomycetales</taxon>
        <taxon>Saccharomycetaceae</taxon>
        <taxon>Kluyveromyces</taxon>
    </lineage>
</organism>